<feature type="transmembrane region" description="Helical" evidence="14">
    <location>
        <begin position="189"/>
        <end position="207"/>
    </location>
</feature>
<dbReference type="CDD" id="cd10322">
    <property type="entry name" value="SLC5sbd"/>
    <property type="match status" value="1"/>
</dbReference>
<keyword evidence="5 14" id="KW-0812">Transmembrane</keyword>
<dbReference type="OrthoDB" id="9810181at2"/>
<evidence type="ECO:0000256" key="6">
    <source>
        <dbReference type="ARBA" id="ARBA00022847"/>
    </source>
</evidence>
<comment type="subcellular location">
    <subcellularLocation>
        <location evidence="1">Cell membrane</location>
        <topology evidence="1">Multi-pass membrane protein</topology>
    </subcellularLocation>
</comment>
<dbReference type="Pfam" id="PF00474">
    <property type="entry name" value="SSF"/>
    <property type="match status" value="1"/>
</dbReference>
<keyword evidence="7 14" id="KW-1133">Transmembrane helix</keyword>
<comment type="caution">
    <text evidence="15">The sequence shown here is derived from an EMBL/GenBank/DDBJ whole genome shotgun (WGS) entry which is preliminary data.</text>
</comment>
<gene>
    <name evidence="15" type="ORF">BC008_39115</name>
</gene>
<dbReference type="Gene3D" id="1.20.1730.10">
    <property type="entry name" value="Sodium/glucose cotransporter"/>
    <property type="match status" value="1"/>
</dbReference>
<evidence type="ECO:0000256" key="11">
    <source>
        <dbReference type="ARBA" id="ARBA00023201"/>
    </source>
</evidence>
<evidence type="ECO:0000256" key="2">
    <source>
        <dbReference type="ARBA" id="ARBA00006434"/>
    </source>
</evidence>
<evidence type="ECO:0000256" key="8">
    <source>
        <dbReference type="ARBA" id="ARBA00023053"/>
    </source>
</evidence>
<feature type="transmembrane region" description="Helical" evidence="14">
    <location>
        <begin position="242"/>
        <end position="265"/>
    </location>
</feature>
<feature type="transmembrane region" description="Helical" evidence="14">
    <location>
        <begin position="77"/>
        <end position="96"/>
    </location>
</feature>
<reference evidence="15 16" key="1">
    <citation type="journal article" date="2015" name="Genome Announc.">
        <title>Draft Genome of the Euendolithic (true boring) Cyanobacterium Mastigocoleus testarum strain BC008.</title>
        <authorList>
            <person name="Guida B.S."/>
            <person name="Garcia-Pichel F."/>
        </authorList>
    </citation>
    <scope>NUCLEOTIDE SEQUENCE [LARGE SCALE GENOMIC DNA]</scope>
    <source>
        <strain evidence="15 16">BC008</strain>
    </source>
</reference>
<keyword evidence="4" id="KW-1003">Cell membrane</keyword>
<dbReference type="InterPro" id="IPR050277">
    <property type="entry name" value="Sodium:Solute_Symporter"/>
</dbReference>
<accession>A0A0V7ZFS6</accession>
<keyword evidence="9" id="KW-0406">Ion transport</keyword>
<feature type="transmembrane region" description="Helical" evidence="14">
    <location>
        <begin position="372"/>
        <end position="390"/>
    </location>
</feature>
<dbReference type="GO" id="GO:0015293">
    <property type="term" value="F:symporter activity"/>
    <property type="evidence" value="ECO:0007669"/>
    <property type="project" value="UniProtKB-KW"/>
</dbReference>
<feature type="transmembrane region" description="Helical" evidence="14">
    <location>
        <begin position="6"/>
        <end position="27"/>
    </location>
</feature>
<keyword evidence="6" id="KW-0769">Symport</keyword>
<feature type="transmembrane region" description="Helical" evidence="14">
    <location>
        <begin position="453"/>
        <end position="476"/>
    </location>
</feature>
<keyword evidence="11" id="KW-0739">Sodium transport</keyword>
<dbReference type="RefSeq" id="WP_036262330.1">
    <property type="nucleotide sequence ID" value="NZ_LMTZ01000140.1"/>
</dbReference>
<dbReference type="InterPro" id="IPR001734">
    <property type="entry name" value="Na/solute_symporter"/>
</dbReference>
<evidence type="ECO:0000256" key="3">
    <source>
        <dbReference type="ARBA" id="ARBA00022448"/>
    </source>
</evidence>
<evidence type="ECO:0000256" key="12">
    <source>
        <dbReference type="ARBA" id="ARBA00033708"/>
    </source>
</evidence>
<comment type="similarity">
    <text evidence="2 13">Belongs to the sodium:solute symporter (SSF) (TC 2.A.21) family.</text>
</comment>
<evidence type="ECO:0000256" key="7">
    <source>
        <dbReference type="ARBA" id="ARBA00022989"/>
    </source>
</evidence>
<proteinExistence type="inferred from homology"/>
<dbReference type="PANTHER" id="PTHR48086">
    <property type="entry name" value="SODIUM/PROLINE SYMPORTER-RELATED"/>
    <property type="match status" value="1"/>
</dbReference>
<name>A0A0V7ZFS6_9CYAN</name>
<evidence type="ECO:0000256" key="14">
    <source>
        <dbReference type="SAM" id="Phobius"/>
    </source>
</evidence>
<keyword evidence="8" id="KW-0915">Sodium</keyword>
<evidence type="ECO:0000256" key="10">
    <source>
        <dbReference type="ARBA" id="ARBA00023136"/>
    </source>
</evidence>
<keyword evidence="3" id="KW-0813">Transport</keyword>
<dbReference type="EMBL" id="LMTZ01000140">
    <property type="protein sequence ID" value="KST63297.1"/>
    <property type="molecule type" value="Genomic_DNA"/>
</dbReference>
<organism evidence="15 16">
    <name type="scientific">Mastigocoleus testarum BC008</name>
    <dbReference type="NCBI Taxonomy" id="371196"/>
    <lineage>
        <taxon>Bacteria</taxon>
        <taxon>Bacillati</taxon>
        <taxon>Cyanobacteriota</taxon>
        <taxon>Cyanophyceae</taxon>
        <taxon>Nostocales</taxon>
        <taxon>Hapalosiphonaceae</taxon>
        <taxon>Mastigocoleus</taxon>
    </lineage>
</organism>
<evidence type="ECO:0000256" key="13">
    <source>
        <dbReference type="RuleBase" id="RU362091"/>
    </source>
</evidence>
<keyword evidence="10 14" id="KW-0472">Membrane</keyword>
<dbReference type="PANTHER" id="PTHR48086:SF3">
    <property type="entry name" value="SODIUM_PROLINE SYMPORTER"/>
    <property type="match status" value="1"/>
</dbReference>
<dbReference type="AlphaFoldDB" id="A0A0V7ZFS6"/>
<evidence type="ECO:0000313" key="16">
    <source>
        <dbReference type="Proteomes" id="UP000053372"/>
    </source>
</evidence>
<dbReference type="GO" id="GO:0005886">
    <property type="term" value="C:plasma membrane"/>
    <property type="evidence" value="ECO:0007669"/>
    <property type="project" value="UniProtKB-SubCell"/>
</dbReference>
<feature type="transmembrane region" description="Helical" evidence="14">
    <location>
        <begin position="277"/>
        <end position="301"/>
    </location>
</feature>
<feature type="transmembrane region" description="Helical" evidence="14">
    <location>
        <begin position="396"/>
        <end position="419"/>
    </location>
</feature>
<feature type="transmembrane region" description="Helical" evidence="14">
    <location>
        <begin position="321"/>
        <end position="341"/>
    </location>
</feature>
<feature type="transmembrane region" description="Helical" evidence="14">
    <location>
        <begin position="47"/>
        <end position="71"/>
    </location>
</feature>
<feature type="transmembrane region" description="Helical" evidence="14">
    <location>
        <begin position="126"/>
        <end position="147"/>
    </location>
</feature>
<evidence type="ECO:0000256" key="1">
    <source>
        <dbReference type="ARBA" id="ARBA00004651"/>
    </source>
</evidence>
<feature type="transmembrane region" description="Helical" evidence="14">
    <location>
        <begin position="159"/>
        <end position="177"/>
    </location>
</feature>
<evidence type="ECO:0000313" key="15">
    <source>
        <dbReference type="EMBL" id="KST63297.1"/>
    </source>
</evidence>
<dbReference type="PROSITE" id="PS50283">
    <property type="entry name" value="NA_SOLUT_SYMP_3"/>
    <property type="match status" value="1"/>
</dbReference>
<sequence>MAVENLIPYLFIAVYLLFTLGVGIVGYRRQNDTPQEYFLADRNIGPIVLFFTLIATNFSAFTFLGFAGAGYRVGISYYPMMAFGTALVAVSFYFIGYKVWLLGREKGFITPSELIAERLGSQTLKVIFLVVMTIFTLPYLTLQPIGAGYLLENLTGGQIPYFVGATVLTVTIVLYVFTGGMRSVALTDVLQGVLMFVLMILAVFAVANNLGGIGAANSTVYQQVPELFSRQGINNFFTKPKWFSYMLLWVLSVPMFPQMFMRFYIPKTPTSLKVSAVLYPLITATMFICPVLIGVWAHIPFPDLAGKATDQVLPMMLAEYTPAWIASFVMVGALAAFMSTLDSQLLALSSMLTRDVYISYLRPSASLSEQTLVGRILIVILAIIGLIIAYNPPATIAAIATQAFTGLAVLFPTVIAALYGRNINPLSCIISILIGEAVLLSFQLKLIPASLTFGFLPVVPIVTLCSVIILLGSLLIKPKSNPIENSTNKNQTNK</sequence>
<dbReference type="Proteomes" id="UP000053372">
    <property type="component" value="Unassembled WGS sequence"/>
</dbReference>
<feature type="transmembrane region" description="Helical" evidence="14">
    <location>
        <begin position="426"/>
        <end position="447"/>
    </location>
</feature>
<evidence type="ECO:0000256" key="5">
    <source>
        <dbReference type="ARBA" id="ARBA00022692"/>
    </source>
</evidence>
<keyword evidence="16" id="KW-1185">Reference proteome</keyword>
<evidence type="ECO:0000256" key="9">
    <source>
        <dbReference type="ARBA" id="ARBA00023065"/>
    </source>
</evidence>
<dbReference type="InterPro" id="IPR038377">
    <property type="entry name" value="Na/Glc_symporter_sf"/>
</dbReference>
<comment type="catalytic activity">
    <reaction evidence="12">
        <text>L-proline(in) + Na(+)(in) = L-proline(out) + Na(+)(out)</text>
        <dbReference type="Rhea" id="RHEA:28967"/>
        <dbReference type="ChEBI" id="CHEBI:29101"/>
        <dbReference type="ChEBI" id="CHEBI:60039"/>
    </reaction>
</comment>
<dbReference type="GO" id="GO:0006814">
    <property type="term" value="P:sodium ion transport"/>
    <property type="evidence" value="ECO:0007669"/>
    <property type="project" value="UniProtKB-KW"/>
</dbReference>
<protein>
    <submittedName>
        <fullName evidence="15">Na+/pantothenate symporter PanF</fullName>
    </submittedName>
</protein>
<evidence type="ECO:0000256" key="4">
    <source>
        <dbReference type="ARBA" id="ARBA00022475"/>
    </source>
</evidence>